<evidence type="ECO:0000259" key="1">
    <source>
        <dbReference type="SMART" id="SM00418"/>
    </source>
</evidence>
<dbReference type="GO" id="GO:0003700">
    <property type="term" value="F:DNA-binding transcription factor activity"/>
    <property type="evidence" value="ECO:0007669"/>
    <property type="project" value="InterPro"/>
</dbReference>
<comment type="caution">
    <text evidence="2">The sequence shown here is derived from an EMBL/GenBank/DDBJ whole genome shotgun (WGS) entry which is preliminary data.</text>
</comment>
<protein>
    <recommendedName>
        <fullName evidence="1">HTH arsR-type domain-containing protein</fullName>
    </recommendedName>
</protein>
<dbReference type="EMBL" id="BMCI01000011">
    <property type="protein sequence ID" value="GGC72746.1"/>
    <property type="molecule type" value="Genomic_DNA"/>
</dbReference>
<dbReference type="SUPFAM" id="SSF46785">
    <property type="entry name" value="Winged helix' DNA-binding domain"/>
    <property type="match status" value="1"/>
</dbReference>
<organism evidence="2 3">
    <name type="scientific">Haloferax sulfurifontis</name>
    <dbReference type="NCBI Taxonomy" id="255616"/>
    <lineage>
        <taxon>Archaea</taxon>
        <taxon>Methanobacteriati</taxon>
        <taxon>Methanobacteriota</taxon>
        <taxon>Stenosarchaea group</taxon>
        <taxon>Halobacteria</taxon>
        <taxon>Halobacteriales</taxon>
        <taxon>Haloferacaceae</taxon>
        <taxon>Haloferax</taxon>
    </lineage>
</organism>
<sequence>MPEHTHGEAIDEVSGTRWEDLLGDGSKPAILLGMLARRHEDLNKTDIAKAADVTRMTVDRNLGDLLDLGVIKPTRKAGNAQMYQFDADSHVGAALLELDRALMLTAVDDEQRE</sequence>
<dbReference type="RefSeq" id="WP_007273964.1">
    <property type="nucleotide sequence ID" value="NZ_BMCI01000011.1"/>
</dbReference>
<dbReference type="AlphaFoldDB" id="A0A830EFJ7"/>
<dbReference type="SMART" id="SM00418">
    <property type="entry name" value="HTH_ARSR"/>
    <property type="match status" value="1"/>
</dbReference>
<dbReference type="InterPro" id="IPR001845">
    <property type="entry name" value="HTH_ArsR_DNA-bd_dom"/>
</dbReference>
<name>A0A830EFJ7_9EURY</name>
<dbReference type="InterPro" id="IPR036390">
    <property type="entry name" value="WH_DNA-bd_sf"/>
</dbReference>
<dbReference type="Proteomes" id="UP000646833">
    <property type="component" value="Unassembled WGS sequence"/>
</dbReference>
<gene>
    <name evidence="2" type="ORF">GCM10007209_38420</name>
</gene>
<evidence type="ECO:0000313" key="2">
    <source>
        <dbReference type="EMBL" id="GGC72746.1"/>
    </source>
</evidence>
<reference evidence="2" key="1">
    <citation type="journal article" date="2014" name="Int. J. Syst. Evol. Microbiol.">
        <title>Complete genome sequence of Corynebacterium casei LMG S-19264T (=DSM 44701T), isolated from a smear-ripened cheese.</title>
        <authorList>
            <consortium name="US DOE Joint Genome Institute (JGI-PGF)"/>
            <person name="Walter F."/>
            <person name="Albersmeier A."/>
            <person name="Kalinowski J."/>
            <person name="Ruckert C."/>
        </authorList>
    </citation>
    <scope>NUCLEOTIDE SEQUENCE</scope>
    <source>
        <strain evidence="2">CCM 7217</strain>
    </source>
</reference>
<evidence type="ECO:0000313" key="3">
    <source>
        <dbReference type="Proteomes" id="UP000646833"/>
    </source>
</evidence>
<accession>A0A830EFJ7</accession>
<reference evidence="2" key="2">
    <citation type="submission" date="2020-09" db="EMBL/GenBank/DDBJ databases">
        <authorList>
            <person name="Sun Q."/>
            <person name="Sedlacek I."/>
        </authorList>
    </citation>
    <scope>NUCLEOTIDE SEQUENCE</scope>
    <source>
        <strain evidence="2">CCM 7217</strain>
    </source>
</reference>
<proteinExistence type="predicted"/>
<feature type="domain" description="HTH arsR-type" evidence="1">
    <location>
        <begin position="20"/>
        <end position="100"/>
    </location>
</feature>